<proteinExistence type="predicted"/>
<dbReference type="AlphaFoldDB" id="X0T9T0"/>
<dbReference type="Pfam" id="PF25023">
    <property type="entry name" value="TEN_YD-shell"/>
    <property type="match status" value="1"/>
</dbReference>
<evidence type="ECO:0000313" key="3">
    <source>
        <dbReference type="EMBL" id="GAF84076.1"/>
    </source>
</evidence>
<dbReference type="InterPro" id="IPR022385">
    <property type="entry name" value="Rhs_assc_core"/>
</dbReference>
<dbReference type="NCBIfam" id="TIGR01643">
    <property type="entry name" value="YD_repeat_2x"/>
    <property type="match status" value="5"/>
</dbReference>
<evidence type="ECO:0000256" key="1">
    <source>
        <dbReference type="ARBA" id="ARBA00022737"/>
    </source>
</evidence>
<dbReference type="Gene3D" id="2.180.10.10">
    <property type="entry name" value="RHS repeat-associated core"/>
    <property type="match status" value="1"/>
</dbReference>
<name>X0T9T0_9ZZZZ</name>
<sequence length="474" mass="53168">VTNTGGLGDITCKTYDELNQLSSTTVDYGPFNKTISYTYDASGNRKTMTDPDGGITTYEYDQVNRLLSITDPSSNVTTYEYDNAGRRTKLTNQNSVNTTYTYDAANRLLNLTNTKSNEDVISSYSYQYDNVGNKLNMTEVDGNITCYEYDAMDRLINVAYPDGSTTQYTYDGVGNRLTQVVDGVPTSYIYDADNRLLSAGTTNYSYDNNGNLVTKTNASNTTTYQYDYENRLTKVTLPDTTQVTYQYSLFWNRLSKTITNGTTYYLYDFEDILMELNETGAQKARYTHGPRIDEPISMIRKGNISYYHFDGLNSVTSLTDTNENVIVTYQYDAFGVIASETGVVENPYRFISREYEKEIGLYFHRARYYDPFVGRYITPDPIKELDEVNFYTYVENNPLAFHDPYGTGLKGAGSFVAEYGLKVGSVYLACLCAPSFSKYMQCVKECLDAEGITVGSALKDLAKGVVLGEIAGIG</sequence>
<reference evidence="3" key="1">
    <citation type="journal article" date="2014" name="Front. Microbiol.">
        <title>High frequency of phylogenetically diverse reductive dehalogenase-homologous genes in deep subseafloor sedimentary metagenomes.</title>
        <authorList>
            <person name="Kawai M."/>
            <person name="Futagami T."/>
            <person name="Toyoda A."/>
            <person name="Takaki Y."/>
            <person name="Nishi S."/>
            <person name="Hori S."/>
            <person name="Arai W."/>
            <person name="Tsubouchi T."/>
            <person name="Morono Y."/>
            <person name="Uchiyama I."/>
            <person name="Ito T."/>
            <person name="Fujiyama A."/>
            <person name="Inagaki F."/>
            <person name="Takami H."/>
        </authorList>
    </citation>
    <scope>NUCLEOTIDE SEQUENCE</scope>
    <source>
        <strain evidence="3">Expedition CK06-06</strain>
    </source>
</reference>
<dbReference type="InterPro" id="IPR031325">
    <property type="entry name" value="RHS_repeat"/>
</dbReference>
<feature type="non-terminal residue" evidence="3">
    <location>
        <position position="474"/>
    </location>
</feature>
<feature type="domain" description="Teneurin-like YD-shell" evidence="2">
    <location>
        <begin position="138"/>
        <end position="398"/>
    </location>
</feature>
<dbReference type="InterPro" id="IPR050708">
    <property type="entry name" value="T6SS_VgrG/RHS"/>
</dbReference>
<dbReference type="PANTHER" id="PTHR32305:SF15">
    <property type="entry name" value="PROTEIN RHSA-RELATED"/>
    <property type="match status" value="1"/>
</dbReference>
<dbReference type="NCBIfam" id="TIGR03696">
    <property type="entry name" value="Rhs_assc_core"/>
    <property type="match status" value="1"/>
</dbReference>
<feature type="non-terminal residue" evidence="3">
    <location>
        <position position="1"/>
    </location>
</feature>
<dbReference type="PANTHER" id="PTHR32305">
    <property type="match status" value="1"/>
</dbReference>
<dbReference type="InterPro" id="IPR056823">
    <property type="entry name" value="TEN-like_YD-shell"/>
</dbReference>
<dbReference type="Pfam" id="PF05593">
    <property type="entry name" value="RHS_repeat"/>
    <property type="match status" value="2"/>
</dbReference>
<keyword evidence="1" id="KW-0677">Repeat</keyword>
<comment type="caution">
    <text evidence="3">The sequence shown here is derived from an EMBL/GenBank/DDBJ whole genome shotgun (WGS) entry which is preliminary data.</text>
</comment>
<evidence type="ECO:0000259" key="2">
    <source>
        <dbReference type="Pfam" id="PF25023"/>
    </source>
</evidence>
<dbReference type="InterPro" id="IPR006530">
    <property type="entry name" value="YD"/>
</dbReference>
<protein>
    <recommendedName>
        <fullName evidence="2">Teneurin-like YD-shell domain-containing protein</fullName>
    </recommendedName>
</protein>
<gene>
    <name evidence="3" type="ORF">S01H1_06875</name>
</gene>
<organism evidence="3">
    <name type="scientific">marine sediment metagenome</name>
    <dbReference type="NCBI Taxonomy" id="412755"/>
    <lineage>
        <taxon>unclassified sequences</taxon>
        <taxon>metagenomes</taxon>
        <taxon>ecological metagenomes</taxon>
    </lineage>
</organism>
<dbReference type="EMBL" id="BARS01003546">
    <property type="protein sequence ID" value="GAF84076.1"/>
    <property type="molecule type" value="Genomic_DNA"/>
</dbReference>
<accession>X0T9T0</accession>